<dbReference type="Proteomes" id="UP000253420">
    <property type="component" value="Unassembled WGS sequence"/>
</dbReference>
<organism evidence="4 5">
    <name type="scientific">Phyllobacterium salinisoli</name>
    <dbReference type="NCBI Taxonomy" id="1899321"/>
    <lineage>
        <taxon>Bacteria</taxon>
        <taxon>Pseudomonadati</taxon>
        <taxon>Pseudomonadota</taxon>
        <taxon>Alphaproteobacteria</taxon>
        <taxon>Hyphomicrobiales</taxon>
        <taxon>Phyllobacteriaceae</taxon>
        <taxon>Phyllobacterium</taxon>
    </lineage>
</organism>
<reference evidence="4 5" key="1">
    <citation type="submission" date="2018-07" db="EMBL/GenBank/DDBJ databases">
        <title>The draft genome of Phyllobacterium salinisoli.</title>
        <authorList>
            <person name="Liu L."/>
            <person name="Li L."/>
            <person name="Zhang X."/>
            <person name="Liang L."/>
        </authorList>
    </citation>
    <scope>NUCLEOTIDE SEQUENCE [LARGE SCALE GENOMIC DNA]</scope>
    <source>
        <strain evidence="4 5">LLAN61</strain>
    </source>
</reference>
<feature type="compositionally biased region" description="Basic and acidic residues" evidence="2">
    <location>
        <begin position="309"/>
        <end position="320"/>
    </location>
</feature>
<evidence type="ECO:0000256" key="2">
    <source>
        <dbReference type="SAM" id="MobiDB-lite"/>
    </source>
</evidence>
<dbReference type="SUPFAM" id="SSF144284">
    <property type="entry name" value="Sec2 N-terminal region"/>
    <property type="match status" value="1"/>
</dbReference>
<evidence type="ECO:0000313" key="4">
    <source>
        <dbReference type="EMBL" id="RCS25599.1"/>
    </source>
</evidence>
<name>A0A368K8C1_9HYPH</name>
<gene>
    <name evidence="4" type="ORF">DUT91_02095</name>
</gene>
<evidence type="ECO:0000256" key="1">
    <source>
        <dbReference type="SAM" id="Coils"/>
    </source>
</evidence>
<feature type="region of interest" description="Disordered" evidence="2">
    <location>
        <begin position="179"/>
        <end position="212"/>
    </location>
</feature>
<evidence type="ECO:0000256" key="3">
    <source>
        <dbReference type="SAM" id="Phobius"/>
    </source>
</evidence>
<keyword evidence="1" id="KW-0175">Coiled coil</keyword>
<keyword evidence="3" id="KW-0472">Membrane</keyword>
<evidence type="ECO:0000313" key="5">
    <source>
        <dbReference type="Proteomes" id="UP000253420"/>
    </source>
</evidence>
<dbReference type="EMBL" id="QOZG01000001">
    <property type="protein sequence ID" value="RCS25599.1"/>
    <property type="molecule type" value="Genomic_DNA"/>
</dbReference>
<feature type="compositionally biased region" description="Basic and acidic residues" evidence="2">
    <location>
        <begin position="329"/>
        <end position="340"/>
    </location>
</feature>
<keyword evidence="3" id="KW-1133">Transmembrane helix</keyword>
<feature type="transmembrane region" description="Helical" evidence="3">
    <location>
        <begin position="12"/>
        <end position="35"/>
    </location>
</feature>
<protein>
    <submittedName>
        <fullName evidence="4">Uncharacterized protein</fullName>
    </submittedName>
</protein>
<keyword evidence="5" id="KW-1185">Reference proteome</keyword>
<dbReference type="AlphaFoldDB" id="A0A368K8C1"/>
<accession>A0A368K8C1</accession>
<keyword evidence="3" id="KW-0812">Transmembrane</keyword>
<sequence length="340" mass="38238">MQQVLVPQVIESALFFILGFLSAVFLAALVAPSIWRRATILTRRRVETEVPLTLNEIQADKDSLRAHYAMAVRKLEMRLAELNEKHAEQKIELGANYEKLKRLSTLEHELEALRQRQAQRESELASTANALATAEQSLGQHKGELEMLQLRHSELSSLADTLRIEIAVRETELGRLMGELDDMRHERKKTDATQRELSTEAKTAQSALASERKRNAALEKKLERLLTDLTDFREKLERRETELARLRSGEAAPAAQDKAKTKAKQVQSSEAKPEQATADAALREQMQELTAEVVAMTAEREGPQSPIHKALEQAEAKKGSATDNAQESLADRIRNLKKPE</sequence>
<feature type="compositionally biased region" description="Basic and acidic residues" evidence="2">
    <location>
        <begin position="181"/>
        <end position="199"/>
    </location>
</feature>
<comment type="caution">
    <text evidence="4">The sequence shown here is derived from an EMBL/GenBank/DDBJ whole genome shotgun (WGS) entry which is preliminary data.</text>
</comment>
<feature type="region of interest" description="Disordered" evidence="2">
    <location>
        <begin position="244"/>
        <end position="340"/>
    </location>
</feature>
<feature type="coiled-coil region" evidence="1">
    <location>
        <begin position="65"/>
        <end position="151"/>
    </location>
</feature>
<proteinExistence type="predicted"/>